<name>A0A3N0VEJ4_9GAMM</name>
<dbReference type="SUPFAM" id="SSF56935">
    <property type="entry name" value="Porins"/>
    <property type="match status" value="1"/>
</dbReference>
<evidence type="ECO:0000313" key="3">
    <source>
        <dbReference type="Proteomes" id="UP000282106"/>
    </source>
</evidence>
<feature type="signal peptide" evidence="1">
    <location>
        <begin position="1"/>
        <end position="24"/>
    </location>
</feature>
<organism evidence="2 3">
    <name type="scientific">Stagnimonas aquatica</name>
    <dbReference type="NCBI Taxonomy" id="2689987"/>
    <lineage>
        <taxon>Bacteria</taxon>
        <taxon>Pseudomonadati</taxon>
        <taxon>Pseudomonadota</taxon>
        <taxon>Gammaproteobacteria</taxon>
        <taxon>Nevskiales</taxon>
        <taxon>Nevskiaceae</taxon>
        <taxon>Stagnimonas</taxon>
    </lineage>
</organism>
<keyword evidence="3" id="KW-1185">Reference proteome</keyword>
<dbReference type="Proteomes" id="UP000282106">
    <property type="component" value="Unassembled WGS sequence"/>
</dbReference>
<gene>
    <name evidence="2" type="ORF">ED208_08965</name>
</gene>
<accession>A0A3N0VEJ4</accession>
<dbReference type="InterPro" id="IPR021953">
    <property type="entry name" value="DUF3570"/>
</dbReference>
<feature type="chain" id="PRO_5018114018" evidence="1">
    <location>
        <begin position="25"/>
        <end position="395"/>
    </location>
</feature>
<evidence type="ECO:0000256" key="1">
    <source>
        <dbReference type="SAM" id="SignalP"/>
    </source>
</evidence>
<protein>
    <submittedName>
        <fullName evidence="2">DUF3570 domain-containing protein</fullName>
    </submittedName>
</protein>
<dbReference type="RefSeq" id="WP_123211539.1">
    <property type="nucleotide sequence ID" value="NZ_RJVO01000003.1"/>
</dbReference>
<dbReference type="Pfam" id="PF12094">
    <property type="entry name" value="DUF3570"/>
    <property type="match status" value="1"/>
</dbReference>
<reference evidence="2 3" key="1">
    <citation type="submission" date="2018-10" db="EMBL/GenBank/DDBJ databases">
        <authorList>
            <person name="Chen W.-M."/>
        </authorList>
    </citation>
    <scope>NUCLEOTIDE SEQUENCE [LARGE SCALE GENOMIC DNA]</scope>
    <source>
        <strain evidence="2 3">THS-13</strain>
    </source>
</reference>
<dbReference type="EMBL" id="RJVO01000003">
    <property type="protein sequence ID" value="ROH91084.1"/>
    <property type="molecule type" value="Genomic_DNA"/>
</dbReference>
<comment type="caution">
    <text evidence="2">The sequence shown here is derived from an EMBL/GenBank/DDBJ whole genome shotgun (WGS) entry which is preliminary data.</text>
</comment>
<dbReference type="AlphaFoldDB" id="A0A3N0VEJ4"/>
<sequence length="395" mass="43367">MRARSATLLALSQAALALPGLATADGETLQTDYLYSRYEEASLPAARSASGSASPRFRIDTHLLRASLAVDDSNFGLDLNYETLSGASPWFILPDAEGRPVQVMSGASIQEQRTALQASWNRSLQTLLDGLDASATLGYSSEDDYRSLSGGAELGFSPEGRQLTYTAGFSYSSDTLQPTRGASSPTVIASAQKRSHSLYGGLAWVLGPETVVQASLSYLGNSGYLSDPYKLAYLTDTASTTADERPDGRVAWALTGRLRQFLPRANAALHLDYRWYRDDWKIESHTVDLAWYQTLPGDWQLVPSLRWYSQSQAYFYAPYYRRERADGFASSDYRLSPFGALSGRLAVSKRFGGWLLGAGVEHYQAKAGYALGEVELENPGLVQFTSLDLRVSWQF</sequence>
<keyword evidence="1" id="KW-0732">Signal</keyword>
<dbReference type="InParanoid" id="A0A3N0VEJ4"/>
<evidence type="ECO:0000313" key="2">
    <source>
        <dbReference type="EMBL" id="ROH91084.1"/>
    </source>
</evidence>
<proteinExistence type="predicted"/>